<dbReference type="Pfam" id="PF16740">
    <property type="entry name" value="SKA2"/>
    <property type="match status" value="1"/>
</dbReference>
<dbReference type="OrthoDB" id="10442145at2759"/>
<dbReference type="EMBL" id="JAGTXO010000013">
    <property type="protein sequence ID" value="KAG8464298.1"/>
    <property type="molecule type" value="Genomic_DNA"/>
</dbReference>
<keyword evidence="3" id="KW-1185">Reference proteome</keyword>
<protein>
    <recommendedName>
        <fullName evidence="1">Ska2 N-terminal domain-containing protein</fullName>
    </recommendedName>
</protein>
<dbReference type="Gene3D" id="6.10.250.1380">
    <property type="match status" value="1"/>
</dbReference>
<name>A0A8J5XCU1_DIALT</name>
<reference evidence="2" key="1">
    <citation type="submission" date="2021-05" db="EMBL/GenBank/DDBJ databases">
        <title>The genome of the haptophyte Pavlova lutheri (Diacronema luteri, Pavlovales) - a model for lipid biosynthesis in eukaryotic algae.</title>
        <authorList>
            <person name="Hulatt C.J."/>
            <person name="Posewitz M.C."/>
        </authorList>
    </citation>
    <scope>NUCLEOTIDE SEQUENCE</scope>
    <source>
        <strain evidence="2">NIVA-4/92</strain>
    </source>
</reference>
<dbReference type="AlphaFoldDB" id="A0A8J5XCU1"/>
<evidence type="ECO:0000313" key="2">
    <source>
        <dbReference type="EMBL" id="KAG8464298.1"/>
    </source>
</evidence>
<sequence>MNVAHALSVVECDFDRSATELKRVEETLAREFDALYPRTSINPHKLLERIERLRAELPYLEREADRLVSEKRSAIATVEALKGTFSALADTAARADVRDGSVADGAKAVDQLSHTLAASRLHIAALSAAPVDEAQLIRGGREIDLRLALAEEPLAARAAPIATAISRTDWASVPLVIASSTSLDAVQRLHDALGAIVAQRRDPHLSMSQLVALGAVASADDARLHALGALRKISLGLNEIEVHA</sequence>
<feature type="domain" description="Ska2 N-terminal" evidence="1">
    <location>
        <begin position="6"/>
        <end position="79"/>
    </location>
</feature>
<proteinExistence type="predicted"/>
<evidence type="ECO:0000259" key="1">
    <source>
        <dbReference type="Pfam" id="PF16740"/>
    </source>
</evidence>
<accession>A0A8J5XCU1</accession>
<organism evidence="2 3">
    <name type="scientific">Diacronema lutheri</name>
    <name type="common">Unicellular marine alga</name>
    <name type="synonym">Monochrysis lutheri</name>
    <dbReference type="NCBI Taxonomy" id="2081491"/>
    <lineage>
        <taxon>Eukaryota</taxon>
        <taxon>Haptista</taxon>
        <taxon>Haptophyta</taxon>
        <taxon>Pavlovophyceae</taxon>
        <taxon>Pavlovales</taxon>
        <taxon>Pavlovaceae</taxon>
        <taxon>Diacronema</taxon>
    </lineage>
</organism>
<dbReference type="Proteomes" id="UP000751190">
    <property type="component" value="Unassembled WGS sequence"/>
</dbReference>
<dbReference type="InterPro" id="IPR042091">
    <property type="entry name" value="Ska2_N"/>
</dbReference>
<evidence type="ECO:0000313" key="3">
    <source>
        <dbReference type="Proteomes" id="UP000751190"/>
    </source>
</evidence>
<gene>
    <name evidence="2" type="ORF">KFE25_003361</name>
</gene>
<comment type="caution">
    <text evidence="2">The sequence shown here is derived from an EMBL/GenBank/DDBJ whole genome shotgun (WGS) entry which is preliminary data.</text>
</comment>